<evidence type="ECO:0000256" key="3">
    <source>
        <dbReference type="ARBA" id="ARBA00022729"/>
    </source>
</evidence>
<evidence type="ECO:0000256" key="5">
    <source>
        <dbReference type="HAMAP-Rule" id="MF_00416"/>
    </source>
</evidence>
<dbReference type="HAMAP" id="MF_00416">
    <property type="entry name" value="FlgI"/>
    <property type="match status" value="1"/>
</dbReference>
<evidence type="ECO:0000256" key="2">
    <source>
        <dbReference type="ARBA" id="ARBA00004117"/>
    </source>
</evidence>
<evidence type="ECO:0000313" key="7">
    <source>
        <dbReference type="Proteomes" id="UP000326354"/>
    </source>
</evidence>
<dbReference type="PANTHER" id="PTHR30381">
    <property type="entry name" value="FLAGELLAR P-RING PERIPLASMIC PROTEIN FLGI"/>
    <property type="match status" value="1"/>
</dbReference>
<proteinExistence type="inferred from homology"/>
<dbReference type="GO" id="GO:0071973">
    <property type="term" value="P:bacterial-type flagellum-dependent cell motility"/>
    <property type="evidence" value="ECO:0007669"/>
    <property type="project" value="InterPro"/>
</dbReference>
<dbReference type="GO" id="GO:0005198">
    <property type="term" value="F:structural molecule activity"/>
    <property type="evidence" value="ECO:0007669"/>
    <property type="project" value="InterPro"/>
</dbReference>
<evidence type="ECO:0000256" key="4">
    <source>
        <dbReference type="ARBA" id="ARBA00023143"/>
    </source>
</evidence>
<keyword evidence="6" id="KW-0966">Cell projection</keyword>
<comment type="similarity">
    <text evidence="5">Belongs to the FlgI family.</text>
</comment>
<keyword evidence="7" id="KW-1185">Reference proteome</keyword>
<sequence>MKVLVFLILLGMVHAARIKDIVEVVGLRENPITGMGLVVGLPQTGDQNPAALKALRNVLQHYDFRVSERDLAQGNVALVMATAQLPPLATRGTKIRITVSAIGDATSLNGGVLLPTFLKALNKKIYAVGQGTLSTDLQSPTVATVHNGIVERDAPASFVTAKGQIFLRLKNPDFNTANRISQAIMQKFDNDCHTLNLNTVRVQVPYEYKKKNRISQFIAEIYTLEVIPDIPARVVINERTGSIIAGDSVTISPVTITHNTIKITIGLNNGQQKITVEQLTNALLSVGATSKDLVVIFRMLEAMGALHAKLIFL</sequence>
<evidence type="ECO:0000256" key="1">
    <source>
        <dbReference type="ARBA" id="ARBA00002591"/>
    </source>
</evidence>
<dbReference type="GO" id="GO:0009428">
    <property type="term" value="C:bacterial-type flagellum basal body, distal rod, P ring"/>
    <property type="evidence" value="ECO:0007669"/>
    <property type="project" value="InterPro"/>
</dbReference>
<dbReference type="Proteomes" id="UP000326354">
    <property type="component" value="Chromosome"/>
</dbReference>
<comment type="subunit">
    <text evidence="5">The basal body constitutes a major portion of the flagellar organelle and consists of four rings (L,P,S, and M) mounted on a central rod.</text>
</comment>
<dbReference type="GO" id="GO:0030288">
    <property type="term" value="C:outer membrane-bounded periplasmic space"/>
    <property type="evidence" value="ECO:0007669"/>
    <property type="project" value="InterPro"/>
</dbReference>
<protein>
    <recommendedName>
        <fullName evidence="5">Flagellar P-ring protein</fullName>
    </recommendedName>
    <alternativeName>
        <fullName evidence="5">Basal body P-ring protein</fullName>
    </alternativeName>
</protein>
<dbReference type="InterPro" id="IPR001782">
    <property type="entry name" value="Flag_FlgI"/>
</dbReference>
<dbReference type="KEGG" id="uam:UABAM_03347"/>
<name>A0A5S9INJ1_UABAM</name>
<gene>
    <name evidence="5" type="primary">flgI</name>
    <name evidence="6" type="ORF">UABAM_03347</name>
</gene>
<reference evidence="6 7" key="1">
    <citation type="submission" date="2019-08" db="EMBL/GenBank/DDBJ databases">
        <title>Complete genome sequence of Candidatus Uab amorphum.</title>
        <authorList>
            <person name="Shiratori T."/>
            <person name="Suzuki S."/>
            <person name="Kakizawa Y."/>
            <person name="Ishida K."/>
        </authorList>
    </citation>
    <scope>NUCLEOTIDE SEQUENCE [LARGE SCALE GENOMIC DNA]</scope>
    <source>
        <strain evidence="6 7">SRT547</strain>
    </source>
</reference>
<keyword evidence="6" id="KW-0969">Cilium</keyword>
<evidence type="ECO:0000313" key="6">
    <source>
        <dbReference type="EMBL" id="BBM84984.1"/>
    </source>
</evidence>
<keyword evidence="6" id="KW-0282">Flagellum</keyword>
<comment type="function">
    <text evidence="1 5">Assembles around the rod to form the L-ring and probably protects the motor/basal body from shearing forces during rotation.</text>
</comment>
<organism evidence="6 7">
    <name type="scientific">Uabimicrobium amorphum</name>
    <dbReference type="NCBI Taxonomy" id="2596890"/>
    <lineage>
        <taxon>Bacteria</taxon>
        <taxon>Pseudomonadati</taxon>
        <taxon>Planctomycetota</taxon>
        <taxon>Candidatus Uabimicrobiia</taxon>
        <taxon>Candidatus Uabimicrobiales</taxon>
        <taxon>Candidatus Uabimicrobiaceae</taxon>
        <taxon>Candidatus Uabimicrobium</taxon>
    </lineage>
</organism>
<accession>A0A5S9INJ1</accession>
<dbReference type="OrthoDB" id="9786431at2"/>
<dbReference type="RefSeq" id="WP_151969108.1">
    <property type="nucleotide sequence ID" value="NZ_AP019860.1"/>
</dbReference>
<keyword evidence="4 5" id="KW-0975">Bacterial flagellum</keyword>
<dbReference type="EMBL" id="AP019860">
    <property type="protein sequence ID" value="BBM84984.1"/>
    <property type="molecule type" value="Genomic_DNA"/>
</dbReference>
<dbReference type="Pfam" id="PF02119">
    <property type="entry name" value="FlgI"/>
    <property type="match status" value="1"/>
</dbReference>
<dbReference type="PRINTS" id="PR01010">
    <property type="entry name" value="FLGPRINGFLGI"/>
</dbReference>
<dbReference type="PANTHER" id="PTHR30381:SF0">
    <property type="entry name" value="FLAGELLAR P-RING PROTEIN"/>
    <property type="match status" value="1"/>
</dbReference>
<dbReference type="AlphaFoldDB" id="A0A5S9INJ1"/>
<keyword evidence="3" id="KW-0732">Signal</keyword>
<comment type="subcellular location">
    <subcellularLocation>
        <location evidence="2 5">Bacterial flagellum basal body</location>
    </subcellularLocation>
</comment>